<name>A0ABU4S1Y0_9GAMM</name>
<dbReference type="Gene3D" id="3.40.190.10">
    <property type="entry name" value="Periplasmic binding protein-like II"/>
    <property type="match status" value="2"/>
</dbReference>
<gene>
    <name evidence="1" type="ORF">SCD92_16760</name>
</gene>
<evidence type="ECO:0000313" key="2">
    <source>
        <dbReference type="Proteomes" id="UP001273505"/>
    </source>
</evidence>
<comment type="caution">
    <text evidence="1">The sequence shown here is derived from an EMBL/GenBank/DDBJ whole genome shotgun (WGS) entry which is preliminary data.</text>
</comment>
<dbReference type="RefSeq" id="WP_302720641.1">
    <property type="nucleotide sequence ID" value="NZ_JAULRU010000154.1"/>
</dbReference>
<accession>A0ABU4S1Y0</accession>
<dbReference type="EMBL" id="JAXAFO010000037">
    <property type="protein sequence ID" value="MDX6851030.1"/>
    <property type="molecule type" value="Genomic_DNA"/>
</dbReference>
<sequence length="269" mass="29943">MSKLTPNVAFLLSSVSDDVYKAYEEKGFSVRESVSVKVLFLVLASLTPFWHAHAGALKFISIDVEPWASNVNGEMKGAFIEMVRGITERTELDIAITLTPFARVDRELETGGHDCTILIPRSEEIVKPGELVAFHEIGLLGRPGVVLDHYSDLSDLTVSVLRGSSITEQFDSDDTLDKVYDTDYLIALRKLERGRVDAIAGAIPTIRYLADNNGLSAAIGEELVLGDVPLVFQCSRQSKNLHAMKKINHAIRQMKEDGTIERIRQQYYF</sequence>
<evidence type="ECO:0000313" key="1">
    <source>
        <dbReference type="EMBL" id="MDX6851030.1"/>
    </source>
</evidence>
<dbReference type="Proteomes" id="UP001273505">
    <property type="component" value="Unassembled WGS sequence"/>
</dbReference>
<proteinExistence type="predicted"/>
<dbReference type="SUPFAM" id="SSF53850">
    <property type="entry name" value="Periplasmic binding protein-like II"/>
    <property type="match status" value="1"/>
</dbReference>
<reference evidence="1 2" key="1">
    <citation type="submission" date="2023-11" db="EMBL/GenBank/DDBJ databases">
        <title>Gilvimarinus fulvus sp. nov., isolated from the surface of Kelp.</title>
        <authorList>
            <person name="Sun Y.Y."/>
            <person name="Gong Y."/>
            <person name="Du Z.J."/>
        </authorList>
    </citation>
    <scope>NUCLEOTIDE SEQUENCE [LARGE SCALE GENOMIC DNA]</scope>
    <source>
        <strain evidence="1 2">SDUM040013</strain>
    </source>
</reference>
<keyword evidence="2" id="KW-1185">Reference proteome</keyword>
<protein>
    <submittedName>
        <fullName evidence="1">Transporter substrate-binding domain-containing protein</fullName>
    </submittedName>
</protein>
<organism evidence="1 2">
    <name type="scientific">Gilvimarinus gilvus</name>
    <dbReference type="NCBI Taxonomy" id="3058038"/>
    <lineage>
        <taxon>Bacteria</taxon>
        <taxon>Pseudomonadati</taxon>
        <taxon>Pseudomonadota</taxon>
        <taxon>Gammaproteobacteria</taxon>
        <taxon>Cellvibrionales</taxon>
        <taxon>Cellvibrionaceae</taxon>
        <taxon>Gilvimarinus</taxon>
    </lineage>
</organism>